<organism evidence="3 4">
    <name type="scientific">Halomicrobium mukohataei</name>
    <dbReference type="NCBI Taxonomy" id="57705"/>
    <lineage>
        <taxon>Archaea</taxon>
        <taxon>Methanobacteriati</taxon>
        <taxon>Methanobacteriota</taxon>
        <taxon>Stenosarchaea group</taxon>
        <taxon>Halobacteria</taxon>
        <taxon>Halobacteriales</taxon>
        <taxon>Haloarculaceae</taxon>
        <taxon>Halomicrobium</taxon>
    </lineage>
</organism>
<protein>
    <submittedName>
        <fullName evidence="3">Glycosyltransferase</fullName>
    </submittedName>
</protein>
<feature type="domain" description="Glycosyltransferase 2-like" evidence="2">
    <location>
        <begin position="5"/>
        <end position="177"/>
    </location>
</feature>
<reference evidence="3" key="1">
    <citation type="submission" date="2019-12" db="EMBL/GenBank/DDBJ databases">
        <title>Whole-genome sequence of Halomicrobium mukohataei pws1.</title>
        <authorList>
            <person name="Verma D.K."/>
            <person name="Gopal K."/>
            <person name="Prasad E.S."/>
        </authorList>
    </citation>
    <scope>NUCLEOTIDE SEQUENCE</scope>
    <source>
        <strain evidence="3">Pws1</strain>
    </source>
</reference>
<dbReference type="GO" id="GO:0016740">
    <property type="term" value="F:transferase activity"/>
    <property type="evidence" value="ECO:0007669"/>
    <property type="project" value="UniProtKB-KW"/>
</dbReference>
<dbReference type="EMBL" id="WOYG01000001">
    <property type="protein sequence ID" value="NLV11073.1"/>
    <property type="molecule type" value="Genomic_DNA"/>
</dbReference>
<feature type="transmembrane region" description="Helical" evidence="1">
    <location>
        <begin position="282"/>
        <end position="305"/>
    </location>
</feature>
<dbReference type="PANTHER" id="PTHR43685:SF3">
    <property type="entry name" value="SLR2126 PROTEIN"/>
    <property type="match status" value="1"/>
</dbReference>
<keyword evidence="1" id="KW-1133">Transmembrane helix</keyword>
<dbReference type="CDD" id="cd00761">
    <property type="entry name" value="Glyco_tranf_GTA_type"/>
    <property type="match status" value="1"/>
</dbReference>
<name>A0A847U5U4_9EURY</name>
<dbReference type="AlphaFoldDB" id="A0A847U5U4"/>
<dbReference type="SUPFAM" id="SSF53448">
    <property type="entry name" value="Nucleotide-diphospho-sugar transferases"/>
    <property type="match status" value="1"/>
</dbReference>
<dbReference type="InterPro" id="IPR050834">
    <property type="entry name" value="Glycosyltransf_2"/>
</dbReference>
<sequence>MRVSVVICLHTMDRFDHFVEAVESVFAGTYDDVELVLVSDGSDAVCGAIEDHFGDRSDVQIVCNEENRGLAVSRNRGLDAASGDVVAFTDDDVIADERWLEALVSVYEERDVPAVGGRLVPEWVADEPVCLPAEFYWLIGVTPPTFGPADDASVGGEVRNTYGGNMSFRRSVLEELGGFEPEIGGRTGDKNLQGEETELCARLQAEYGRGMYYTPDAIVAHKIFDYRTELGWLLDRAFWQGYSKRGLEVLVPETDGTESDYLATLLFVATPRRLRGLRTEPSLAAVVQLAMLFVFTGVVGLGYLYGMVKW</sequence>
<accession>A0A847U5U4</accession>
<dbReference type="PANTHER" id="PTHR43685">
    <property type="entry name" value="GLYCOSYLTRANSFERASE"/>
    <property type="match status" value="1"/>
</dbReference>
<keyword evidence="1" id="KW-0812">Transmembrane</keyword>
<evidence type="ECO:0000256" key="1">
    <source>
        <dbReference type="SAM" id="Phobius"/>
    </source>
</evidence>
<keyword evidence="1" id="KW-0472">Membrane</keyword>
<dbReference type="RefSeq" id="WP_170094732.1">
    <property type="nucleotide sequence ID" value="NZ_WOYG01000001.1"/>
</dbReference>
<proteinExistence type="predicted"/>
<dbReference type="InterPro" id="IPR053553">
    <property type="entry name" value="GDP_glucuronosyltransferase"/>
</dbReference>
<evidence type="ECO:0000313" key="4">
    <source>
        <dbReference type="Proteomes" id="UP000608662"/>
    </source>
</evidence>
<dbReference type="Gene3D" id="3.90.550.10">
    <property type="entry name" value="Spore Coat Polysaccharide Biosynthesis Protein SpsA, Chain A"/>
    <property type="match status" value="1"/>
</dbReference>
<evidence type="ECO:0000259" key="2">
    <source>
        <dbReference type="Pfam" id="PF00535"/>
    </source>
</evidence>
<dbReference type="Proteomes" id="UP000608662">
    <property type="component" value="Unassembled WGS sequence"/>
</dbReference>
<keyword evidence="3" id="KW-0808">Transferase</keyword>
<evidence type="ECO:0000313" key="3">
    <source>
        <dbReference type="EMBL" id="NLV11073.1"/>
    </source>
</evidence>
<dbReference type="Pfam" id="PF00535">
    <property type="entry name" value="Glycos_transf_2"/>
    <property type="match status" value="1"/>
</dbReference>
<dbReference type="InterPro" id="IPR029044">
    <property type="entry name" value="Nucleotide-diphossugar_trans"/>
</dbReference>
<dbReference type="NCBIfam" id="NF041394">
    <property type="entry name" value="GtaseAglG_Halo"/>
    <property type="match status" value="1"/>
</dbReference>
<gene>
    <name evidence="3" type="ORF">GOC74_14180</name>
</gene>
<comment type="caution">
    <text evidence="3">The sequence shown here is derived from an EMBL/GenBank/DDBJ whole genome shotgun (WGS) entry which is preliminary data.</text>
</comment>
<dbReference type="OrthoDB" id="324632at2157"/>
<dbReference type="InterPro" id="IPR001173">
    <property type="entry name" value="Glyco_trans_2-like"/>
</dbReference>